<evidence type="ECO:0000313" key="1">
    <source>
        <dbReference type="EMBL" id="ARS35383.1"/>
    </source>
</evidence>
<dbReference type="EMBL" id="CP021235">
    <property type="protein sequence ID" value="ARS35383.1"/>
    <property type="molecule type" value="Genomic_DNA"/>
</dbReference>
<dbReference type="AlphaFoldDB" id="A0A1X9YR92"/>
<dbReference type="PANTHER" id="PTHR12993">
    <property type="entry name" value="N-ACETYLGLUCOSAMINYL-PHOSPHATIDYLINOSITOL DE-N-ACETYLASE-RELATED"/>
    <property type="match status" value="1"/>
</dbReference>
<accession>A0A1X9YR92</accession>
<proteinExistence type="predicted"/>
<dbReference type="InterPro" id="IPR024078">
    <property type="entry name" value="LmbE-like_dom_sf"/>
</dbReference>
<sequence length="238" mass="27097">MLDFLKNKRIMVVVAHPDDELLGLGATMHKLINLCQVKTHVVILGEGITSRADQRDATLWEQELATHRQNIKSAQEAIGYHSVQAYDFPDNRFDSVALLDIIKVVEREKQQFKPDVIFTHHGGDVNVDHQRTFEAIITACRPMEHEQVSTIITFETPSGTEWRAPSDPRHFLPNLFFEVAKEDVEAKIKGMESYEFEKRPYPHPRSPEALTIQAQRWGVAVGAAYAEAFMLIRHIAKG</sequence>
<reference evidence="2" key="1">
    <citation type="submission" date="2017-05" db="EMBL/GenBank/DDBJ databases">
        <authorList>
            <person name="Ray J."/>
            <person name="Price M."/>
            <person name="Deutschbauer A."/>
        </authorList>
    </citation>
    <scope>NUCLEOTIDE SEQUENCE [LARGE SCALE GENOMIC DNA]</scope>
    <source>
        <strain evidence="2">DSM 19842</strain>
    </source>
</reference>
<dbReference type="Gene3D" id="3.40.50.10320">
    <property type="entry name" value="LmbE-like"/>
    <property type="match status" value="1"/>
</dbReference>
<dbReference type="PANTHER" id="PTHR12993:SF11">
    <property type="entry name" value="N-ACETYLGLUCOSAMINYL-PHOSPHATIDYLINOSITOL DE-N-ACETYLASE"/>
    <property type="match status" value="1"/>
</dbReference>
<dbReference type="InterPro" id="IPR003737">
    <property type="entry name" value="GlcNAc_PI_deacetylase-related"/>
</dbReference>
<dbReference type="Pfam" id="PF02585">
    <property type="entry name" value="PIG-L"/>
    <property type="match status" value="1"/>
</dbReference>
<dbReference type="KEGG" id="pact:CA264_07980"/>
<dbReference type="RefSeq" id="WP_025606152.1">
    <property type="nucleotide sequence ID" value="NZ_CP021235.1"/>
</dbReference>
<dbReference type="STRING" id="709015.GCA_000472485_01602"/>
<organism evidence="1 2">
    <name type="scientific">Pontibacter actiniarum</name>
    <dbReference type="NCBI Taxonomy" id="323450"/>
    <lineage>
        <taxon>Bacteria</taxon>
        <taxon>Pseudomonadati</taxon>
        <taxon>Bacteroidota</taxon>
        <taxon>Cytophagia</taxon>
        <taxon>Cytophagales</taxon>
        <taxon>Hymenobacteraceae</taxon>
        <taxon>Pontibacter</taxon>
    </lineage>
</organism>
<dbReference type="SUPFAM" id="SSF102588">
    <property type="entry name" value="LmbE-like"/>
    <property type="match status" value="1"/>
</dbReference>
<gene>
    <name evidence="1" type="ORF">CA264_07980</name>
</gene>
<evidence type="ECO:0000313" key="2">
    <source>
        <dbReference type="Proteomes" id="UP000266292"/>
    </source>
</evidence>
<keyword evidence="2" id="KW-1185">Reference proteome</keyword>
<protein>
    <submittedName>
        <fullName evidence="1">PIG-L family deacetylase</fullName>
    </submittedName>
</protein>
<dbReference type="GO" id="GO:0016811">
    <property type="term" value="F:hydrolase activity, acting on carbon-nitrogen (but not peptide) bonds, in linear amides"/>
    <property type="evidence" value="ECO:0007669"/>
    <property type="project" value="TreeGrafter"/>
</dbReference>
<name>A0A1X9YR92_9BACT</name>
<dbReference type="Proteomes" id="UP000266292">
    <property type="component" value="Chromosome"/>
</dbReference>
<dbReference type="OrthoDB" id="9790023at2"/>